<sequence length="203" mass="21744">MQAKPRRPAPTLTEQARRAQIVAATIATIAEADLAKASFTRIAERAKLSSTGLISYHFAGRQDLLDEVVRTVTADFTAYVLARGDDGTPAGGLRTFLAASLDFMRDHRAHLVAMLRVQLASPPTDGSTAHLAASDRAKLAELLADGQRSGDFRDFDTDVMAGFILSLRNGVIARVAAEPGFDPAACAAELLRVVELATRREPT</sequence>
<evidence type="ECO:0000256" key="3">
    <source>
        <dbReference type="ARBA" id="ARBA00023163"/>
    </source>
</evidence>
<dbReference type="SUPFAM" id="SSF46689">
    <property type="entry name" value="Homeodomain-like"/>
    <property type="match status" value="1"/>
</dbReference>
<dbReference type="Gene3D" id="1.10.10.60">
    <property type="entry name" value="Homeodomain-like"/>
    <property type="match status" value="1"/>
</dbReference>
<dbReference type="Gene3D" id="1.10.357.10">
    <property type="entry name" value="Tetracycline Repressor, domain 2"/>
    <property type="match status" value="1"/>
</dbReference>
<dbReference type="InterPro" id="IPR036271">
    <property type="entry name" value="Tet_transcr_reg_TetR-rel_C_sf"/>
</dbReference>
<keyword evidence="5" id="KW-1185">Reference proteome</keyword>
<evidence type="ECO:0000256" key="1">
    <source>
        <dbReference type="ARBA" id="ARBA00023015"/>
    </source>
</evidence>
<evidence type="ECO:0000313" key="4">
    <source>
        <dbReference type="EMBL" id="MBB6033947.1"/>
    </source>
</evidence>
<protein>
    <submittedName>
        <fullName evidence="4">AcrR family transcriptional regulator</fullName>
    </submittedName>
</protein>
<name>A0A841FL81_9ACTN</name>
<gene>
    <name evidence="4" type="ORF">HNR73_001797</name>
</gene>
<organism evidence="4 5">
    <name type="scientific">Phytomonospora endophytica</name>
    <dbReference type="NCBI Taxonomy" id="714109"/>
    <lineage>
        <taxon>Bacteria</taxon>
        <taxon>Bacillati</taxon>
        <taxon>Actinomycetota</taxon>
        <taxon>Actinomycetes</taxon>
        <taxon>Micromonosporales</taxon>
        <taxon>Micromonosporaceae</taxon>
        <taxon>Phytomonospora</taxon>
    </lineage>
</organism>
<accession>A0A841FL81</accession>
<evidence type="ECO:0000256" key="2">
    <source>
        <dbReference type="ARBA" id="ARBA00023125"/>
    </source>
</evidence>
<dbReference type="PANTHER" id="PTHR30055:SF240">
    <property type="entry name" value="HTH-TYPE TRANSCRIPTIONAL REGULATOR ACRR"/>
    <property type="match status" value="1"/>
</dbReference>
<dbReference type="GO" id="GO:0000976">
    <property type="term" value="F:transcription cis-regulatory region binding"/>
    <property type="evidence" value="ECO:0007669"/>
    <property type="project" value="TreeGrafter"/>
</dbReference>
<proteinExistence type="predicted"/>
<dbReference type="InterPro" id="IPR050109">
    <property type="entry name" value="HTH-type_TetR-like_transc_reg"/>
</dbReference>
<dbReference type="EMBL" id="JACHGT010000003">
    <property type="protein sequence ID" value="MBB6033947.1"/>
    <property type="molecule type" value="Genomic_DNA"/>
</dbReference>
<dbReference type="Proteomes" id="UP000548476">
    <property type="component" value="Unassembled WGS sequence"/>
</dbReference>
<dbReference type="GO" id="GO:0003700">
    <property type="term" value="F:DNA-binding transcription factor activity"/>
    <property type="evidence" value="ECO:0007669"/>
    <property type="project" value="TreeGrafter"/>
</dbReference>
<dbReference type="AlphaFoldDB" id="A0A841FL81"/>
<keyword evidence="1" id="KW-0805">Transcription regulation</keyword>
<dbReference type="PANTHER" id="PTHR30055">
    <property type="entry name" value="HTH-TYPE TRANSCRIPTIONAL REGULATOR RUTR"/>
    <property type="match status" value="1"/>
</dbReference>
<keyword evidence="2" id="KW-0238">DNA-binding</keyword>
<dbReference type="SUPFAM" id="SSF48498">
    <property type="entry name" value="Tetracyclin repressor-like, C-terminal domain"/>
    <property type="match status" value="1"/>
</dbReference>
<dbReference type="InterPro" id="IPR009057">
    <property type="entry name" value="Homeodomain-like_sf"/>
</dbReference>
<dbReference type="RefSeq" id="WP_184786793.1">
    <property type="nucleotide sequence ID" value="NZ_BONT01000013.1"/>
</dbReference>
<keyword evidence="3" id="KW-0804">Transcription</keyword>
<reference evidence="4 5" key="1">
    <citation type="submission" date="2020-08" db="EMBL/GenBank/DDBJ databases">
        <title>Genomic Encyclopedia of Type Strains, Phase IV (KMG-IV): sequencing the most valuable type-strain genomes for metagenomic binning, comparative biology and taxonomic classification.</title>
        <authorList>
            <person name="Goeker M."/>
        </authorList>
    </citation>
    <scope>NUCLEOTIDE SEQUENCE [LARGE SCALE GENOMIC DNA]</scope>
    <source>
        <strain evidence="4 5">YIM 65646</strain>
    </source>
</reference>
<evidence type="ECO:0000313" key="5">
    <source>
        <dbReference type="Proteomes" id="UP000548476"/>
    </source>
</evidence>
<comment type="caution">
    <text evidence="4">The sequence shown here is derived from an EMBL/GenBank/DDBJ whole genome shotgun (WGS) entry which is preliminary data.</text>
</comment>